<comment type="caution">
    <text evidence="2">The sequence shown here is derived from an EMBL/GenBank/DDBJ whole genome shotgun (WGS) entry which is preliminary data.</text>
</comment>
<organism evidence="2 3">
    <name type="scientific">Nannocystis bainbridge</name>
    <dbReference type="NCBI Taxonomy" id="2995303"/>
    <lineage>
        <taxon>Bacteria</taxon>
        <taxon>Pseudomonadati</taxon>
        <taxon>Myxococcota</taxon>
        <taxon>Polyangia</taxon>
        <taxon>Nannocystales</taxon>
        <taxon>Nannocystaceae</taxon>
        <taxon>Nannocystis</taxon>
    </lineage>
</organism>
<protein>
    <submittedName>
        <fullName evidence="2">Uncharacterized protein</fullName>
    </submittedName>
</protein>
<keyword evidence="1" id="KW-0812">Transmembrane</keyword>
<keyword evidence="1" id="KW-0472">Membrane</keyword>
<keyword evidence="1" id="KW-1133">Transmembrane helix</keyword>
<evidence type="ECO:0000313" key="3">
    <source>
        <dbReference type="Proteomes" id="UP001221686"/>
    </source>
</evidence>
<dbReference type="Proteomes" id="UP001221686">
    <property type="component" value="Unassembled WGS sequence"/>
</dbReference>
<proteinExistence type="predicted"/>
<feature type="transmembrane region" description="Helical" evidence="1">
    <location>
        <begin position="298"/>
        <end position="317"/>
    </location>
</feature>
<feature type="transmembrane region" description="Helical" evidence="1">
    <location>
        <begin position="229"/>
        <end position="248"/>
    </location>
</feature>
<evidence type="ECO:0000313" key="2">
    <source>
        <dbReference type="EMBL" id="MDC0716487.1"/>
    </source>
</evidence>
<feature type="transmembrane region" description="Helical" evidence="1">
    <location>
        <begin position="381"/>
        <end position="400"/>
    </location>
</feature>
<dbReference type="EMBL" id="JAQNDL010000001">
    <property type="protein sequence ID" value="MDC0716487.1"/>
    <property type="molecule type" value="Genomic_DNA"/>
</dbReference>
<keyword evidence="3" id="KW-1185">Reference proteome</keyword>
<feature type="transmembrane region" description="Helical" evidence="1">
    <location>
        <begin position="137"/>
        <end position="159"/>
    </location>
</feature>
<gene>
    <name evidence="2" type="ORF">POL25_06270</name>
</gene>
<feature type="transmembrane region" description="Helical" evidence="1">
    <location>
        <begin position="329"/>
        <end position="345"/>
    </location>
</feature>
<feature type="transmembrane region" description="Helical" evidence="1">
    <location>
        <begin position="108"/>
        <end position="130"/>
    </location>
</feature>
<sequence>MNASTEPLYVRALARPGATWVAVLLGVLLCAPSLANGLNLDDLLQAARVADGGGDPGDLFVLFGGPTPLFAGADAPWWKHEAMSLALLRPLAAVTHLVDLRLWPGQPVWMHVQSLGWYALLLVVAARVYGRLIPARWACGLATLLYAIDHSHGMVVGWLAARNGMMGATLALGCLAAYVRWREGWRPGAALAPALLLLGLLASEGAVAVCGFLAAYALCIERGPVTRRLVSLLPAAAVVVAWRVAYVAAGYGTAHSGFYFDPGDQPGFLVRSLAHGLILVWSQVFISAGEALAMAPGLFLPAALVAAVTLAGLAAWFRAELRRSAALRFWAVGTLLCALPLGSTLPTDRQLLLIGFGVFGFAAQLCAELRETGDRRAGLRWFGRGWFVLHVLLSAVMLPVRATSLAQIDGLASRAADVYLTAAPPERVVLLRAPSDLLMLYARAGRRLAGLPFPAELRYLYAGLGALTVTRVDARTLELRPDGGWLYAPLDRLFRAEADRFRVGERIESGTMSVEIVAVSPEGRPLATRMRFDRDLEDPSFAWWSWEAHGPAPFELPEVGATRTLPASRNPMLAP</sequence>
<reference evidence="2 3" key="1">
    <citation type="submission" date="2022-11" db="EMBL/GenBank/DDBJ databases">
        <title>Minimal conservation of predation-associated metabolite biosynthetic gene clusters underscores biosynthetic potential of Myxococcota including descriptions for ten novel species: Archangium lansinium sp. nov., Myxococcus landrumus sp. nov., Nannocystis bai.</title>
        <authorList>
            <person name="Ahearne A."/>
            <person name="Stevens C."/>
            <person name="Dowd S."/>
        </authorList>
    </citation>
    <scope>NUCLEOTIDE SEQUENCE [LARGE SCALE GENOMIC DNA]</scope>
    <source>
        <strain evidence="2 3">BB15-2</strain>
    </source>
</reference>
<dbReference type="RefSeq" id="WP_272084976.1">
    <property type="nucleotide sequence ID" value="NZ_JAQNDL010000001.1"/>
</dbReference>
<accession>A0ABT5DS57</accession>
<feature type="transmembrane region" description="Helical" evidence="1">
    <location>
        <begin position="193"/>
        <end position="217"/>
    </location>
</feature>
<feature type="transmembrane region" description="Helical" evidence="1">
    <location>
        <begin position="12"/>
        <end position="35"/>
    </location>
</feature>
<evidence type="ECO:0000256" key="1">
    <source>
        <dbReference type="SAM" id="Phobius"/>
    </source>
</evidence>
<name>A0ABT5DS57_9BACT</name>
<feature type="transmembrane region" description="Helical" evidence="1">
    <location>
        <begin position="351"/>
        <end position="369"/>
    </location>
</feature>